<dbReference type="GO" id="GO:0008270">
    <property type="term" value="F:zinc ion binding"/>
    <property type="evidence" value="ECO:0007669"/>
    <property type="project" value="TreeGrafter"/>
</dbReference>
<evidence type="ECO:0000313" key="3">
    <source>
        <dbReference type="EMBL" id="PLX16998.1"/>
    </source>
</evidence>
<dbReference type="AlphaFoldDB" id="A0A2N5ZE99"/>
<dbReference type="Gene3D" id="3.40.140.10">
    <property type="entry name" value="Cytidine Deaminase, domain 2"/>
    <property type="match status" value="1"/>
</dbReference>
<dbReference type="InterPro" id="IPR016193">
    <property type="entry name" value="Cytidine_deaminase-like"/>
</dbReference>
<dbReference type="InterPro" id="IPR002125">
    <property type="entry name" value="CMP_dCMP_dom"/>
</dbReference>
<accession>A0A2N5ZE99</accession>
<protein>
    <submittedName>
        <fullName evidence="3">Cytidine deaminase</fullName>
    </submittedName>
</protein>
<gene>
    <name evidence="3" type="ORF">C0601_08455</name>
</gene>
<evidence type="ECO:0000259" key="2">
    <source>
        <dbReference type="Pfam" id="PF00383"/>
    </source>
</evidence>
<organism evidence="3 4">
    <name type="scientific">Muiribacterium halophilum</name>
    <dbReference type="NCBI Taxonomy" id="2053465"/>
    <lineage>
        <taxon>Bacteria</taxon>
        <taxon>Candidatus Muiribacteriota</taxon>
        <taxon>Candidatus Muiribacteriia</taxon>
        <taxon>Candidatus Muiribacteriales</taxon>
        <taxon>Candidatus Muiribacteriaceae</taxon>
        <taxon>Candidatus Muiribacterium</taxon>
    </lineage>
</organism>
<reference evidence="3 4" key="1">
    <citation type="submission" date="2017-11" db="EMBL/GenBank/DDBJ databases">
        <title>Genome-resolved metagenomics identifies genetic mobility, metabolic interactions, and unexpected diversity in perchlorate-reducing communities.</title>
        <authorList>
            <person name="Barnum T.P."/>
            <person name="Figueroa I.A."/>
            <person name="Carlstrom C.I."/>
            <person name="Lucas L.N."/>
            <person name="Engelbrektson A.L."/>
            <person name="Coates J.D."/>
        </authorList>
    </citation>
    <scope>NUCLEOTIDE SEQUENCE [LARGE SCALE GENOMIC DNA]</scope>
    <source>
        <strain evidence="3">BM706</strain>
    </source>
</reference>
<dbReference type="PANTHER" id="PTHR11644:SF2">
    <property type="entry name" value="CYTIDINE DEAMINASE"/>
    <property type="match status" value="1"/>
</dbReference>
<evidence type="ECO:0000256" key="1">
    <source>
        <dbReference type="ARBA" id="ARBA00006576"/>
    </source>
</evidence>
<dbReference type="CDD" id="cd01283">
    <property type="entry name" value="cytidine_deaminase"/>
    <property type="match status" value="1"/>
</dbReference>
<dbReference type="PANTHER" id="PTHR11644">
    <property type="entry name" value="CYTIDINE DEAMINASE"/>
    <property type="match status" value="1"/>
</dbReference>
<dbReference type="GO" id="GO:0005829">
    <property type="term" value="C:cytosol"/>
    <property type="evidence" value="ECO:0007669"/>
    <property type="project" value="TreeGrafter"/>
</dbReference>
<proteinExistence type="inferred from homology"/>
<evidence type="ECO:0000313" key="4">
    <source>
        <dbReference type="Proteomes" id="UP000234857"/>
    </source>
</evidence>
<dbReference type="Proteomes" id="UP000234857">
    <property type="component" value="Unassembled WGS sequence"/>
</dbReference>
<comment type="similarity">
    <text evidence="1">Belongs to the cytidine and deoxycytidylate deaminase family.</text>
</comment>
<feature type="domain" description="CMP/dCMP-type deaminase" evidence="2">
    <location>
        <begin position="26"/>
        <end position="103"/>
    </location>
</feature>
<dbReference type="EMBL" id="PKTG01000097">
    <property type="protein sequence ID" value="PLX16998.1"/>
    <property type="molecule type" value="Genomic_DNA"/>
</dbReference>
<dbReference type="SUPFAM" id="SSF53927">
    <property type="entry name" value="Cytidine deaminase-like"/>
    <property type="match status" value="1"/>
</dbReference>
<name>A0A2N5ZE99_MUIH1</name>
<dbReference type="InterPro" id="IPR050202">
    <property type="entry name" value="Cyt/Deoxycyt_deaminase"/>
</dbReference>
<dbReference type="GO" id="GO:0072527">
    <property type="term" value="P:pyrimidine-containing compound metabolic process"/>
    <property type="evidence" value="ECO:0007669"/>
    <property type="project" value="UniProtKB-ARBA"/>
</dbReference>
<dbReference type="GO" id="GO:0004126">
    <property type="term" value="F:cytidine deaminase activity"/>
    <property type="evidence" value="ECO:0007669"/>
    <property type="project" value="TreeGrafter"/>
</dbReference>
<dbReference type="GO" id="GO:0055086">
    <property type="term" value="P:nucleobase-containing small molecule metabolic process"/>
    <property type="evidence" value="ECO:0007669"/>
    <property type="project" value="UniProtKB-ARBA"/>
</dbReference>
<comment type="caution">
    <text evidence="3">The sequence shown here is derived from an EMBL/GenBank/DDBJ whole genome shotgun (WGS) entry which is preliminary data.</text>
</comment>
<sequence>MNIDFDQLYSEAKKVLNPWKLSEFAESGGVGAALLTKKGNIYTGVCIDTSSSMGGCAEHFAAGTMINAGENEIVAMIAVNWDGKIFPPCGRCREFISQLSPENLNTQVKVSENIVLSLKDLLPYDYKDLCS</sequence>
<dbReference type="Pfam" id="PF00383">
    <property type="entry name" value="dCMP_cyt_deam_1"/>
    <property type="match status" value="1"/>
</dbReference>